<evidence type="ECO:0000259" key="1">
    <source>
        <dbReference type="Pfam" id="PF00534"/>
    </source>
</evidence>
<dbReference type="KEGG" id="mcaa:R3L15_03895"/>
<evidence type="ECO:0000313" key="4">
    <source>
        <dbReference type="EMBL" id="WXA14019.1"/>
    </source>
</evidence>
<dbReference type="EMBL" id="CP136924">
    <property type="protein sequence ID" value="WXA03558.1"/>
    <property type="molecule type" value="Genomic_DNA"/>
</dbReference>
<dbReference type="CDD" id="cd03801">
    <property type="entry name" value="GT4_PimA-like"/>
    <property type="match status" value="1"/>
</dbReference>
<organism evidence="4">
    <name type="scientific">Mangrovimonas cancribranchiae</name>
    <dbReference type="NCBI Taxonomy" id="3080055"/>
    <lineage>
        <taxon>Bacteria</taxon>
        <taxon>Pseudomonadati</taxon>
        <taxon>Bacteroidota</taxon>
        <taxon>Flavobacteriia</taxon>
        <taxon>Flavobacteriales</taxon>
        <taxon>Flavobacteriaceae</taxon>
        <taxon>Mangrovimonas</taxon>
    </lineage>
</organism>
<dbReference type="GO" id="GO:0016757">
    <property type="term" value="F:glycosyltransferase activity"/>
    <property type="evidence" value="ECO:0007669"/>
    <property type="project" value="UniProtKB-KW"/>
</dbReference>
<dbReference type="Proteomes" id="UP001368318">
    <property type="component" value="Chromosome"/>
</dbReference>
<dbReference type="Pfam" id="PF13439">
    <property type="entry name" value="Glyco_transf_4"/>
    <property type="match status" value="1"/>
</dbReference>
<gene>
    <name evidence="4" type="ORF">R3L15_03895</name>
    <name evidence="3" type="ORF">R3L16_03500</name>
</gene>
<accession>A0AAU6P8V2</accession>
<dbReference type="InterPro" id="IPR050194">
    <property type="entry name" value="Glycosyltransferase_grp1"/>
</dbReference>
<dbReference type="Pfam" id="PF00534">
    <property type="entry name" value="Glycos_transf_1"/>
    <property type="match status" value="1"/>
</dbReference>
<evidence type="ECO:0000259" key="2">
    <source>
        <dbReference type="Pfam" id="PF13439"/>
    </source>
</evidence>
<dbReference type="SUPFAM" id="SSF53756">
    <property type="entry name" value="UDP-Glycosyltransferase/glycogen phosphorylase"/>
    <property type="match status" value="1"/>
</dbReference>
<dbReference type="InterPro" id="IPR001296">
    <property type="entry name" value="Glyco_trans_1"/>
</dbReference>
<dbReference type="EC" id="2.4.-.-" evidence="4"/>
<protein>
    <submittedName>
        <fullName evidence="4">Glycosyltransferase family 4 protein</fullName>
        <ecNumber evidence="4">2.4.-.-</ecNumber>
    </submittedName>
</protein>
<proteinExistence type="predicted"/>
<dbReference type="RefSeq" id="WP_338733351.1">
    <property type="nucleotide sequence ID" value="NZ_CP136924.1"/>
</dbReference>
<evidence type="ECO:0000313" key="5">
    <source>
        <dbReference type="Proteomes" id="UP001368318"/>
    </source>
</evidence>
<keyword evidence="4" id="KW-0808">Transferase</keyword>
<keyword evidence="4" id="KW-0328">Glycosyltransferase</keyword>
<feature type="domain" description="Glycosyl transferase family 1" evidence="1">
    <location>
        <begin position="190"/>
        <end position="341"/>
    </location>
</feature>
<dbReference type="AlphaFoldDB" id="A0AAU6P8V2"/>
<evidence type="ECO:0000313" key="3">
    <source>
        <dbReference type="EMBL" id="WXA03558.1"/>
    </source>
</evidence>
<dbReference type="EMBL" id="CP136925">
    <property type="protein sequence ID" value="WXA14019.1"/>
    <property type="molecule type" value="Genomic_DNA"/>
</dbReference>
<keyword evidence="5" id="KW-1185">Reference proteome</keyword>
<dbReference type="InterPro" id="IPR028098">
    <property type="entry name" value="Glyco_trans_4-like_N"/>
</dbReference>
<dbReference type="PANTHER" id="PTHR45947">
    <property type="entry name" value="SULFOQUINOVOSYL TRANSFERASE SQD2"/>
    <property type="match status" value="1"/>
</dbReference>
<reference evidence="4 5" key="1">
    <citation type="submission" date="2023-10" db="EMBL/GenBank/DDBJ databases">
        <title>Culture-based analysis of two novel bacteria associated with mangrove crab gills.</title>
        <authorList>
            <person name="Yang X."/>
            <person name="Garuglieri E."/>
            <person name="Van Goethem M.W."/>
            <person name="Fusi M."/>
            <person name="Marasco R."/>
            <person name="Daffonchio D.G."/>
        </authorList>
    </citation>
    <scope>NUCLEOTIDE SEQUENCE</scope>
    <source>
        <strain evidence="4">UG2-1</strain>
        <strain evidence="3">UG2-2</strain>
        <strain evidence="5">UG2_2</strain>
    </source>
</reference>
<name>A0AAU6P8V2_9FLAO</name>
<sequence length="372" mass="41580">MKKTVKNILIVTSEFPPLPGGIGNHAYNLAKHLQLEGFQVTVLADQRAQDITQTQAFDKQQVFKIQRVPLTAVRAFMYLKRIQLLLKAIKITDVVIATGKFSLWSVALCNMFYKKASHAIIHGSEVNYKTWWLKQSINLSLQQFDRVVAVSNYTKSLVAHLKHPNITVIPNGFDELKNTALPLLEETALQGHPVLLTVGNVTERKGQLNVIRHLPKLIIEYPEVHYHCVGFNTNTEVFIKEAERLGVEKHVTFHGHVLHEQLSFYYTQADIFVMLSTPTASGDVEGFGIAILEANAFGVPAIGATGCGIEDAINHKQSGMLVSPTDTETFLVALKHIIKEKSAFSEGALAWAKQHEWTKVIKHYTKLIEAGR</sequence>
<dbReference type="Gene3D" id="3.40.50.2000">
    <property type="entry name" value="Glycogen Phosphorylase B"/>
    <property type="match status" value="2"/>
</dbReference>
<feature type="domain" description="Glycosyltransferase subfamily 4-like N-terminal" evidence="2">
    <location>
        <begin position="19"/>
        <end position="174"/>
    </location>
</feature>
<dbReference type="PANTHER" id="PTHR45947:SF3">
    <property type="entry name" value="SULFOQUINOVOSYL TRANSFERASE SQD2"/>
    <property type="match status" value="1"/>
</dbReference>